<dbReference type="SUPFAM" id="SSF50978">
    <property type="entry name" value="WD40 repeat-like"/>
    <property type="match status" value="1"/>
</dbReference>
<sequence>MCSIILLMSAKLLTNQYENFAHCYLVILLQLLYASFVYASEKYISPPFLIPPSSICSTAYTTLKAYSKTLQKFEEDMGTTAPEIRMFNDKIYTYYSLKMSYLNECQFEKFINALSSTNFYHHVKANSLGDILMFSKYADYLNIQFALDILSCLIAQKLVNSCYQGMNQECIKCYQLPEYVMKNHPNHLDNTNNLADHTHALSHILESSQAYIDFLNQCMYCTDCIVKSVLGYDIDKQLIDLTSPTIIRDIKPNNEYCTTSSSNDGRIIAQGCSNGRLRIYTRDEEDSYQMTQSFKFAIHDHSITNVTLSADGSTLVIVLINGTVFIGTKIKEKFQFNQSCEQTLLYKTLMNNNGSIIVFRLYTGQLNIYTCARSRIYEKITLLHAPDSFINYKITLDSDNKTLITRDNRTDMFTIYTLTQPNTYLGQKIEHNNINYAYYLAQIGFAQQKKYLVRRQHHTLKVYKAPKHSLSIAQQIVTLGLYHAHQNYGYKYRSLLFFDKLPEVVQQHYISLPWTMRTITDTWFIVTPSVVTAQLPDSYYLSKQLLYAVIKRWLNERKLSILEFFKIYMLKEPYNASNVV</sequence>
<gene>
    <name evidence="2" type="ORF">J120_00475</name>
</gene>
<keyword evidence="3" id="KW-1185">Reference proteome</keyword>
<keyword evidence="1" id="KW-1133">Transmembrane helix</keyword>
<evidence type="ECO:0000313" key="3">
    <source>
        <dbReference type="Proteomes" id="UP000032214"/>
    </source>
</evidence>
<dbReference type="EMBL" id="ARQD01000001">
    <property type="protein sequence ID" value="KIX85440.1"/>
    <property type="molecule type" value="Genomic_DNA"/>
</dbReference>
<keyword evidence="1" id="KW-0472">Membrane</keyword>
<dbReference type="InterPro" id="IPR015943">
    <property type="entry name" value="WD40/YVTN_repeat-like_dom_sf"/>
</dbReference>
<protein>
    <submittedName>
        <fullName evidence="2">Uncharacterized protein</fullName>
    </submittedName>
</protein>
<dbReference type="InterPro" id="IPR036322">
    <property type="entry name" value="WD40_repeat_dom_sf"/>
</dbReference>
<evidence type="ECO:0000256" key="1">
    <source>
        <dbReference type="SAM" id="Phobius"/>
    </source>
</evidence>
<reference evidence="2 3" key="1">
    <citation type="journal article" date="2013" name="Proc. Natl. Acad. Sci. U.S.A.">
        <title>Candidate phylum TM6 genome recovered from a hospital sink biofilm provides genomic insights into this uncultivated phylum.</title>
        <authorList>
            <person name="McLean J.S."/>
            <person name="Lombardo M.J."/>
            <person name="Badger J.H."/>
            <person name="Edlund A."/>
            <person name="Novotny M."/>
            <person name="Yee-Greenbaum J."/>
            <person name="Vyahhi N."/>
            <person name="Hall A.P."/>
            <person name="Yang Y."/>
            <person name="Dupont C.L."/>
            <person name="Ziegler M.G."/>
            <person name="Chitsaz H."/>
            <person name="Allen A.E."/>
            <person name="Yooseph S."/>
            <person name="Tesler G."/>
            <person name="Pevzner P.A."/>
            <person name="Friedman R.M."/>
            <person name="Nealson K.H."/>
            <person name="Venter J.C."/>
            <person name="Lasken R.S."/>
        </authorList>
    </citation>
    <scope>NUCLEOTIDE SEQUENCE [LARGE SCALE GENOMIC DNA]</scope>
    <source>
        <strain evidence="2 3">TM6SC1</strain>
    </source>
</reference>
<feature type="transmembrane region" description="Helical" evidence="1">
    <location>
        <begin position="21"/>
        <end position="39"/>
    </location>
</feature>
<accession>A0A0D2I2L0</accession>
<proteinExistence type="predicted"/>
<evidence type="ECO:0000313" key="2">
    <source>
        <dbReference type="EMBL" id="KIX85440.1"/>
    </source>
</evidence>
<dbReference type="Proteomes" id="UP000032214">
    <property type="component" value="Unassembled WGS sequence"/>
</dbReference>
<dbReference type="AlphaFoldDB" id="A0A0D2I2L0"/>
<keyword evidence="1" id="KW-0812">Transmembrane</keyword>
<name>A0A0D2I2L0_9BACT</name>
<organism evidence="2 3">
    <name type="scientific">candidate division TM6 bacterium JCVI TM6SC1</name>
    <dbReference type="NCBI Taxonomy" id="1306947"/>
    <lineage>
        <taxon>Bacteria</taxon>
        <taxon>Candidatus Babelota</taxon>
        <taxon>Vermiphilus</taxon>
    </lineage>
</organism>
<comment type="caution">
    <text evidence="2">The sequence shown here is derived from an EMBL/GenBank/DDBJ whole genome shotgun (WGS) entry which is preliminary data.</text>
</comment>
<dbReference type="Gene3D" id="2.130.10.10">
    <property type="entry name" value="YVTN repeat-like/Quinoprotein amine dehydrogenase"/>
    <property type="match status" value="1"/>
</dbReference>